<dbReference type="SUPFAM" id="SSF53335">
    <property type="entry name" value="S-adenosyl-L-methionine-dependent methyltransferases"/>
    <property type="match status" value="1"/>
</dbReference>
<evidence type="ECO:0000256" key="1">
    <source>
        <dbReference type="SAM" id="MobiDB-lite"/>
    </source>
</evidence>
<dbReference type="EMBL" id="NMQU01000073">
    <property type="protein sequence ID" value="OXM47589.1"/>
    <property type="molecule type" value="Genomic_DNA"/>
</dbReference>
<keyword evidence="3" id="KW-1185">Reference proteome</keyword>
<comment type="caution">
    <text evidence="2">The sequence shown here is derived from an EMBL/GenBank/DDBJ whole genome shotgun (WGS) entry which is preliminary data.</text>
</comment>
<dbReference type="AlphaFoldDB" id="A0A229RM73"/>
<reference evidence="2 3" key="1">
    <citation type="submission" date="2017-07" db="EMBL/GenBank/DDBJ databases">
        <title>Amycolatopsis alba DSM 44262 Genome sequencing and assembly.</title>
        <authorList>
            <person name="Kaur N."/>
            <person name="Mayilraj S."/>
        </authorList>
    </citation>
    <scope>NUCLEOTIDE SEQUENCE [LARGE SCALE GENOMIC DNA]</scope>
    <source>
        <strain evidence="2 3">DSM 44262</strain>
    </source>
</reference>
<accession>A0A229RM73</accession>
<protein>
    <recommendedName>
        <fullName evidence="4">SAM-dependent methyltransferase</fullName>
    </recommendedName>
</protein>
<dbReference type="Pfam" id="PF04672">
    <property type="entry name" value="Methyltransf_19"/>
    <property type="match status" value="1"/>
</dbReference>
<name>A0A229RM73_AMYAL</name>
<gene>
    <name evidence="2" type="ORF">CFP75_23685</name>
</gene>
<dbReference type="InterPro" id="IPR006764">
    <property type="entry name" value="SAM_dep_MeTrfase_SAV2177_type"/>
</dbReference>
<evidence type="ECO:0000313" key="3">
    <source>
        <dbReference type="Proteomes" id="UP000215563"/>
    </source>
</evidence>
<evidence type="ECO:0000313" key="2">
    <source>
        <dbReference type="EMBL" id="OXM47589.1"/>
    </source>
</evidence>
<dbReference type="Proteomes" id="UP000215563">
    <property type="component" value="Unassembled WGS sequence"/>
</dbReference>
<dbReference type="RefSeq" id="WP_020629507.1">
    <property type="nucleotide sequence ID" value="NZ_KB913032.1"/>
</dbReference>
<sequence length="277" mass="30516">MTSDEVRSVPRRPLPPLDYDKPNLARMKDALLGGHDHYEIDRQAVDAFLTVAPDGAAVAKEFRSWATRVVRFLAGGRGVGQFLDLGSGMPYIENTHQTAQRYNPDALVIYVDDDPVVQAHGLALLEDHLVHVSGADLRDPEQTLSDPVIAEHLELDRPVAVLFNAVLHHIEDLGRAQAIVRGYVDALAPGSYLLLTHYYTDGQGPRGAFARKLDGLMGSIGYPTVHRSREEIESLFDGLKMLDPGLVHLHEWWPEGPRLAPLTQLNHLSLGGVAIKP</sequence>
<dbReference type="InterPro" id="IPR029063">
    <property type="entry name" value="SAM-dependent_MTases_sf"/>
</dbReference>
<feature type="region of interest" description="Disordered" evidence="1">
    <location>
        <begin position="1"/>
        <end position="20"/>
    </location>
</feature>
<dbReference type="Gene3D" id="3.40.50.150">
    <property type="entry name" value="Vaccinia Virus protein VP39"/>
    <property type="match status" value="1"/>
</dbReference>
<evidence type="ECO:0008006" key="4">
    <source>
        <dbReference type="Google" id="ProtNLM"/>
    </source>
</evidence>
<dbReference type="PIRSF" id="PIRSF017393">
    <property type="entry name" value="MTase_SAV2177"/>
    <property type="match status" value="1"/>
</dbReference>
<proteinExistence type="predicted"/>
<dbReference type="OrthoDB" id="5175904at2"/>
<organism evidence="2 3">
    <name type="scientific">Amycolatopsis alba DSM 44262</name>
    <dbReference type="NCBI Taxonomy" id="1125972"/>
    <lineage>
        <taxon>Bacteria</taxon>
        <taxon>Bacillati</taxon>
        <taxon>Actinomycetota</taxon>
        <taxon>Actinomycetes</taxon>
        <taxon>Pseudonocardiales</taxon>
        <taxon>Pseudonocardiaceae</taxon>
        <taxon>Amycolatopsis</taxon>
    </lineage>
</organism>